<evidence type="ECO:0000256" key="2">
    <source>
        <dbReference type="ARBA" id="ARBA00022679"/>
    </source>
</evidence>
<feature type="domain" description="Sulfotransferase" evidence="3">
    <location>
        <begin position="17"/>
        <end position="228"/>
    </location>
</feature>
<organism evidence="4">
    <name type="scientific">marine metagenome</name>
    <dbReference type="NCBI Taxonomy" id="408172"/>
    <lineage>
        <taxon>unclassified sequences</taxon>
        <taxon>metagenomes</taxon>
        <taxon>ecological metagenomes</taxon>
    </lineage>
</organism>
<dbReference type="AlphaFoldDB" id="A0A383CD43"/>
<evidence type="ECO:0000259" key="3">
    <source>
        <dbReference type="Pfam" id="PF00685"/>
    </source>
</evidence>
<name>A0A383CD43_9ZZZZ</name>
<dbReference type="EMBL" id="UINC01207809">
    <property type="protein sequence ID" value="SVE30064.1"/>
    <property type="molecule type" value="Genomic_DNA"/>
</dbReference>
<protein>
    <recommendedName>
        <fullName evidence="3">Sulfotransferase domain-containing protein</fullName>
    </recommendedName>
</protein>
<dbReference type="InterPro" id="IPR000863">
    <property type="entry name" value="Sulfotransferase_dom"/>
</dbReference>
<gene>
    <name evidence="4" type="ORF">METZ01_LOCUS482918</name>
</gene>
<feature type="non-terminal residue" evidence="4">
    <location>
        <position position="241"/>
    </location>
</feature>
<evidence type="ECO:0000313" key="4">
    <source>
        <dbReference type="EMBL" id="SVE30064.1"/>
    </source>
</evidence>
<comment type="similarity">
    <text evidence="1">Belongs to the sulfotransferase 1 family.</text>
</comment>
<dbReference type="GO" id="GO:0008146">
    <property type="term" value="F:sulfotransferase activity"/>
    <property type="evidence" value="ECO:0007669"/>
    <property type="project" value="InterPro"/>
</dbReference>
<evidence type="ECO:0000256" key="1">
    <source>
        <dbReference type="ARBA" id="ARBA00005771"/>
    </source>
</evidence>
<dbReference type="InterPro" id="IPR027417">
    <property type="entry name" value="P-loop_NTPase"/>
</dbReference>
<reference evidence="4" key="1">
    <citation type="submission" date="2018-05" db="EMBL/GenBank/DDBJ databases">
        <authorList>
            <person name="Lanie J.A."/>
            <person name="Ng W.-L."/>
            <person name="Kazmierczak K.M."/>
            <person name="Andrzejewski T.M."/>
            <person name="Davidsen T.M."/>
            <person name="Wayne K.J."/>
            <person name="Tettelin H."/>
            <person name="Glass J.I."/>
            <person name="Rusch D."/>
            <person name="Podicherti R."/>
            <person name="Tsui H.-C.T."/>
            <person name="Winkler M.E."/>
        </authorList>
    </citation>
    <scope>NUCLEOTIDE SEQUENCE</scope>
</reference>
<proteinExistence type="inferred from homology"/>
<dbReference type="Gene3D" id="3.40.50.300">
    <property type="entry name" value="P-loop containing nucleotide triphosphate hydrolases"/>
    <property type="match status" value="1"/>
</dbReference>
<sequence length="241" mass="28929">RIGFLVFNIKHKMNNIIWLASYPKSGNTWLRLILSALLFTNDGKFKDFDLLKNITKFDKLKFFDFIKNISLSDYEIIFKNKEVDDQVMLTIFKYSIEAQKTLCKQDRILFFKTHNARIKMNNYYYTDKSTTLGYIYISRDPRDVVISYSKYLKQDFNDVIEYLTNGQIRDKTIDDGYLPEIHLNWSNHYLSWKNFNQVPRLFLKYENFLADLEVEILKIINFLENNFNLNINNKTIKIKNI</sequence>
<feature type="non-terminal residue" evidence="4">
    <location>
        <position position="1"/>
    </location>
</feature>
<dbReference type="SUPFAM" id="SSF52540">
    <property type="entry name" value="P-loop containing nucleoside triphosphate hydrolases"/>
    <property type="match status" value="1"/>
</dbReference>
<dbReference type="PANTHER" id="PTHR11783">
    <property type="entry name" value="SULFOTRANSFERASE SULT"/>
    <property type="match status" value="1"/>
</dbReference>
<keyword evidence="2" id="KW-0808">Transferase</keyword>
<accession>A0A383CD43</accession>
<dbReference type="Pfam" id="PF00685">
    <property type="entry name" value="Sulfotransfer_1"/>
    <property type="match status" value="1"/>
</dbReference>